<dbReference type="InParanoid" id="G4ZN05"/>
<evidence type="ECO:0000313" key="1">
    <source>
        <dbReference type="EMBL" id="EGZ15034.1"/>
    </source>
</evidence>
<evidence type="ECO:0008006" key="3">
    <source>
        <dbReference type="Google" id="ProtNLM"/>
    </source>
</evidence>
<gene>
    <name evidence="1" type="ORF">PHYSODRAFT_561053</name>
</gene>
<dbReference type="InterPro" id="IPR052727">
    <property type="entry name" value="Rab4/Rab5_effector"/>
</dbReference>
<dbReference type="RefSeq" id="XP_009528783.1">
    <property type="nucleotide sequence ID" value="XM_009530488.1"/>
</dbReference>
<keyword evidence="2" id="KW-1185">Reference proteome</keyword>
<accession>G4ZN05</accession>
<protein>
    <recommendedName>
        <fullName evidence="3">FYVE zinc finger domain-containing protein</fullName>
    </recommendedName>
</protein>
<reference evidence="1 2" key="1">
    <citation type="journal article" date="2006" name="Science">
        <title>Phytophthora genome sequences uncover evolutionary origins and mechanisms of pathogenesis.</title>
        <authorList>
            <person name="Tyler B.M."/>
            <person name="Tripathy S."/>
            <person name="Zhang X."/>
            <person name="Dehal P."/>
            <person name="Jiang R.H."/>
            <person name="Aerts A."/>
            <person name="Arredondo F.D."/>
            <person name="Baxter L."/>
            <person name="Bensasson D."/>
            <person name="Beynon J.L."/>
            <person name="Chapman J."/>
            <person name="Damasceno C.M."/>
            <person name="Dorrance A.E."/>
            <person name="Dou D."/>
            <person name="Dickerman A.W."/>
            <person name="Dubchak I.L."/>
            <person name="Garbelotto M."/>
            <person name="Gijzen M."/>
            <person name="Gordon S.G."/>
            <person name="Govers F."/>
            <person name="Grunwald N.J."/>
            <person name="Huang W."/>
            <person name="Ivors K.L."/>
            <person name="Jones R.W."/>
            <person name="Kamoun S."/>
            <person name="Krampis K."/>
            <person name="Lamour K.H."/>
            <person name="Lee M.K."/>
            <person name="McDonald W.H."/>
            <person name="Medina M."/>
            <person name="Meijer H.J."/>
            <person name="Nordberg E.K."/>
            <person name="Maclean D.J."/>
            <person name="Ospina-Giraldo M.D."/>
            <person name="Morris P.F."/>
            <person name="Phuntumart V."/>
            <person name="Putnam N.H."/>
            <person name="Rash S."/>
            <person name="Rose J.K."/>
            <person name="Sakihama Y."/>
            <person name="Salamov A.A."/>
            <person name="Savidor A."/>
            <person name="Scheuring C.F."/>
            <person name="Smith B.M."/>
            <person name="Sobral B.W."/>
            <person name="Terry A."/>
            <person name="Torto-Alalibo T.A."/>
            <person name="Win J."/>
            <person name="Xu Z."/>
            <person name="Zhang H."/>
            <person name="Grigoriev I.V."/>
            <person name="Rokhsar D.S."/>
            <person name="Boore J.L."/>
        </authorList>
    </citation>
    <scope>NUCLEOTIDE SEQUENCE [LARGE SCALE GENOMIC DNA]</scope>
    <source>
        <strain evidence="1 2">P6497</strain>
    </source>
</reference>
<sequence length="217" mass="24202">MYGIFVHDTASLQRRSLYGKDGLDDFQRDYVVLIRTGFATSSRGERIGYCIAQSVSHAGLPELKTLGIVRASVSFCVIFRQQSDQIVEAFAHAVIDPGGTMLTFFALQEIANSILGMGAPIECAQGKKLRWYTAIESEDRNTCAYCHKSIGKLFSTQSCVCKRCSVNKELVVRSSHSKSGMAAHAYNFCLVCFLAARNLSTEEIQREEVVYKRFVNR</sequence>
<proteinExistence type="predicted"/>
<dbReference type="GeneID" id="20663551"/>
<dbReference type="PANTHER" id="PTHR13510">
    <property type="entry name" value="FYVE-FINGER-CONTAINING RAB5 EFFECTOR PROTEIN RABENOSYN-5-RELATED"/>
    <property type="match status" value="1"/>
</dbReference>
<evidence type="ECO:0000313" key="2">
    <source>
        <dbReference type="Proteomes" id="UP000002640"/>
    </source>
</evidence>
<dbReference type="AlphaFoldDB" id="G4ZN05"/>
<dbReference type="EMBL" id="JH159155">
    <property type="protein sequence ID" value="EGZ15034.1"/>
    <property type="molecule type" value="Genomic_DNA"/>
</dbReference>
<dbReference type="OMA" id="QREEVVY"/>
<dbReference type="KEGG" id="psoj:PHYSODRAFT_561053"/>
<dbReference type="Gene3D" id="3.30.530.20">
    <property type="match status" value="1"/>
</dbReference>
<dbReference type="Proteomes" id="UP000002640">
    <property type="component" value="Unassembled WGS sequence"/>
</dbReference>
<organism evidence="1 2">
    <name type="scientific">Phytophthora sojae (strain P6497)</name>
    <name type="common">Soybean stem and root rot agent</name>
    <name type="synonym">Phytophthora megasperma f. sp. glycines</name>
    <dbReference type="NCBI Taxonomy" id="1094619"/>
    <lineage>
        <taxon>Eukaryota</taxon>
        <taxon>Sar</taxon>
        <taxon>Stramenopiles</taxon>
        <taxon>Oomycota</taxon>
        <taxon>Peronosporomycetes</taxon>
        <taxon>Peronosporales</taxon>
        <taxon>Peronosporaceae</taxon>
        <taxon>Phytophthora</taxon>
    </lineage>
</organism>
<dbReference type="InterPro" id="IPR023393">
    <property type="entry name" value="START-like_dom_sf"/>
</dbReference>
<dbReference type="PANTHER" id="PTHR13510:SF44">
    <property type="entry name" value="RABENOSYN-5"/>
    <property type="match status" value="1"/>
</dbReference>
<name>G4ZN05_PHYSP</name>